<dbReference type="Pfam" id="PF05496">
    <property type="entry name" value="RuvB_N"/>
    <property type="match status" value="1"/>
</dbReference>
<dbReference type="SMART" id="SM00382">
    <property type="entry name" value="AAA"/>
    <property type="match status" value="1"/>
</dbReference>
<dbReference type="GO" id="GO:0006261">
    <property type="term" value="P:DNA-templated DNA replication"/>
    <property type="evidence" value="ECO:0007669"/>
    <property type="project" value="TreeGrafter"/>
</dbReference>
<dbReference type="GO" id="GO:0017116">
    <property type="term" value="F:single-stranded DNA helicase activity"/>
    <property type="evidence" value="ECO:0007669"/>
    <property type="project" value="TreeGrafter"/>
</dbReference>
<name>A0A382RE90_9ZZZZ</name>
<dbReference type="GO" id="GO:0005524">
    <property type="term" value="F:ATP binding"/>
    <property type="evidence" value="ECO:0007669"/>
    <property type="project" value="UniProtKB-KW"/>
</dbReference>
<proteinExistence type="predicted"/>
<feature type="domain" description="AAA+ ATPase" evidence="3">
    <location>
        <begin position="48"/>
        <end position="159"/>
    </location>
</feature>
<dbReference type="SUPFAM" id="SSF52540">
    <property type="entry name" value="P-loop containing nucleoside triphosphate hydrolases"/>
    <property type="match status" value="1"/>
</dbReference>
<keyword evidence="2" id="KW-0067">ATP-binding</keyword>
<evidence type="ECO:0000256" key="1">
    <source>
        <dbReference type="ARBA" id="ARBA00022741"/>
    </source>
</evidence>
<accession>A0A382RE90</accession>
<dbReference type="PANTHER" id="PTHR13779">
    <property type="entry name" value="WERNER HELICASE-INTERACTING PROTEIN 1 FAMILY MEMBER"/>
    <property type="match status" value="1"/>
</dbReference>
<dbReference type="Gene3D" id="3.40.50.300">
    <property type="entry name" value="P-loop containing nucleotide triphosphate hydrolases"/>
    <property type="match status" value="1"/>
</dbReference>
<gene>
    <name evidence="4" type="ORF">METZ01_LOCUS348396</name>
</gene>
<evidence type="ECO:0000259" key="3">
    <source>
        <dbReference type="SMART" id="SM00382"/>
    </source>
</evidence>
<dbReference type="InterPro" id="IPR027417">
    <property type="entry name" value="P-loop_NTPase"/>
</dbReference>
<dbReference type="GO" id="GO:0009378">
    <property type="term" value="F:four-way junction helicase activity"/>
    <property type="evidence" value="ECO:0007669"/>
    <property type="project" value="InterPro"/>
</dbReference>
<evidence type="ECO:0000256" key="2">
    <source>
        <dbReference type="ARBA" id="ARBA00022840"/>
    </source>
</evidence>
<dbReference type="GO" id="GO:0000731">
    <property type="term" value="P:DNA synthesis involved in DNA repair"/>
    <property type="evidence" value="ECO:0007669"/>
    <property type="project" value="TreeGrafter"/>
</dbReference>
<dbReference type="GO" id="GO:0008047">
    <property type="term" value="F:enzyme activator activity"/>
    <property type="evidence" value="ECO:0007669"/>
    <property type="project" value="TreeGrafter"/>
</dbReference>
<dbReference type="AlphaFoldDB" id="A0A382RE90"/>
<dbReference type="CDD" id="cd00009">
    <property type="entry name" value="AAA"/>
    <property type="match status" value="1"/>
</dbReference>
<organism evidence="4">
    <name type="scientific">marine metagenome</name>
    <dbReference type="NCBI Taxonomy" id="408172"/>
    <lineage>
        <taxon>unclassified sequences</taxon>
        <taxon>metagenomes</taxon>
        <taxon>ecological metagenomes</taxon>
    </lineage>
</organism>
<protein>
    <recommendedName>
        <fullName evidence="3">AAA+ ATPase domain-containing protein</fullName>
    </recommendedName>
</protein>
<dbReference type="InterPro" id="IPR051314">
    <property type="entry name" value="AAA_ATPase_RarA/MGS1/WRNIP1"/>
</dbReference>
<dbReference type="GO" id="GO:0006310">
    <property type="term" value="P:DNA recombination"/>
    <property type="evidence" value="ECO:0007669"/>
    <property type="project" value="InterPro"/>
</dbReference>
<reference evidence="4" key="1">
    <citation type="submission" date="2018-05" db="EMBL/GenBank/DDBJ databases">
        <authorList>
            <person name="Lanie J.A."/>
            <person name="Ng W.-L."/>
            <person name="Kazmierczak K.M."/>
            <person name="Andrzejewski T.M."/>
            <person name="Davidsen T.M."/>
            <person name="Wayne K.J."/>
            <person name="Tettelin H."/>
            <person name="Glass J.I."/>
            <person name="Rusch D."/>
            <person name="Podicherti R."/>
            <person name="Tsui H.-C.T."/>
            <person name="Winkler M.E."/>
        </authorList>
    </citation>
    <scope>NUCLEOTIDE SEQUENCE</scope>
</reference>
<keyword evidence="1" id="KW-0547">Nucleotide-binding</keyword>
<dbReference type="EMBL" id="UINC01120819">
    <property type="protein sequence ID" value="SVC95542.1"/>
    <property type="molecule type" value="Genomic_DNA"/>
</dbReference>
<evidence type="ECO:0000313" key="4">
    <source>
        <dbReference type="EMBL" id="SVC95542.1"/>
    </source>
</evidence>
<dbReference type="PANTHER" id="PTHR13779:SF7">
    <property type="entry name" value="ATPASE WRNIP1"/>
    <property type="match status" value="1"/>
</dbReference>
<dbReference type="InterPro" id="IPR003593">
    <property type="entry name" value="AAA+_ATPase"/>
</dbReference>
<dbReference type="InterPro" id="IPR008824">
    <property type="entry name" value="RuvB-like_N"/>
</dbReference>
<feature type="non-terminal residue" evidence="4">
    <location>
        <position position="159"/>
    </location>
</feature>
<dbReference type="FunFam" id="3.40.50.300:FF:000137">
    <property type="entry name" value="Replication-associated recombination protein A"/>
    <property type="match status" value="1"/>
</dbReference>
<sequence>MSATSSLFSQHLPPLADRLRPRSMTDFIGQSHLIDDNKILAKLLEKHQLFSLLFWGPPGTGKTTLARIIAKSLKADIHELSAVSSGVKDLRKVIEQGRANLDLGRSTILFIDEIHRFSKSQQDALLHAVEEGVITLIGATTENPSFEVISPLLSRCRVL</sequence>